<sequence length="81" mass="9534">MNKLNRKQRDELIKTKLAEIESLKIRLQEIDGLEVITEEIDDEYYRAHSQQKALQHEVFLLGQPIRNICRNTQDLVSANID</sequence>
<dbReference type="Proteomes" id="UP000241090">
    <property type="component" value="Segment"/>
</dbReference>
<accession>A0A2H4P6P8</accession>
<keyword evidence="2" id="KW-1185">Reference proteome</keyword>
<dbReference type="EMBL" id="MG018926">
    <property type="protein sequence ID" value="ATW57855.1"/>
    <property type="molecule type" value="Genomic_DNA"/>
</dbReference>
<organism evidence="1 2">
    <name type="scientific">Pseudomonas phage tabernarius</name>
    <dbReference type="NCBI Taxonomy" id="2048978"/>
    <lineage>
        <taxon>Viruses</taxon>
        <taxon>Duplodnaviria</taxon>
        <taxon>Heunggongvirae</taxon>
        <taxon>Uroviricota</taxon>
        <taxon>Caudoviricetes</taxon>
        <taxon>Lindbergviridae</taxon>
        <taxon>Tabernariusvirus</taxon>
        <taxon>Tabernariusvirus tabernarius</taxon>
    </lineage>
</organism>
<proteinExistence type="predicted"/>
<gene>
    <name evidence="1" type="ORF">CNR33_00009</name>
</gene>
<evidence type="ECO:0000313" key="1">
    <source>
        <dbReference type="EMBL" id="ATW57855.1"/>
    </source>
</evidence>
<evidence type="ECO:0000313" key="2">
    <source>
        <dbReference type="Proteomes" id="UP000241090"/>
    </source>
</evidence>
<name>A0A2H4P6P8_9CAUD</name>
<protein>
    <submittedName>
        <fullName evidence="1">Uncharacterized protein</fullName>
    </submittedName>
</protein>
<reference evidence="1 2" key="1">
    <citation type="submission" date="2017-09" db="EMBL/GenBank/DDBJ databases">
        <authorList>
            <person name="Ehlers B."/>
            <person name="Leendertz F.H."/>
        </authorList>
    </citation>
    <scope>NUCLEOTIDE SEQUENCE [LARGE SCALE GENOMIC DNA]</scope>
</reference>